<reference evidence="1" key="2">
    <citation type="submission" date="2025-08" db="UniProtKB">
        <authorList>
            <consortium name="RefSeq"/>
        </authorList>
    </citation>
    <scope>IDENTIFICATION</scope>
</reference>
<dbReference type="VEuPathDB" id="FungiDB:An08g11250"/>
<dbReference type="InterPro" id="IPR002110">
    <property type="entry name" value="Ankyrin_rpt"/>
</dbReference>
<protein>
    <submittedName>
        <fullName evidence="1">Uncharacterized protein</fullName>
    </submittedName>
</protein>
<dbReference type="Pfam" id="PF13637">
    <property type="entry name" value="Ank_4"/>
    <property type="match status" value="1"/>
</dbReference>
<dbReference type="RefSeq" id="XP_059604206.1">
    <property type="nucleotide sequence ID" value="XM_059749422.1"/>
</dbReference>
<reference evidence="1" key="1">
    <citation type="submission" date="2025-02" db="EMBL/GenBank/DDBJ databases">
        <authorList>
            <consortium name="NCBI Genome Project"/>
        </authorList>
    </citation>
    <scope>NUCLEOTIDE SEQUENCE</scope>
</reference>
<name>A0AAJ8E2F3_ASPNG</name>
<evidence type="ECO:0000313" key="1">
    <source>
        <dbReference type="RefSeq" id="XP_059604206.1"/>
    </source>
</evidence>
<dbReference type="AlphaFoldDB" id="A0AAJ8E2F3"/>
<dbReference type="SUPFAM" id="SSF48403">
    <property type="entry name" value="Ankyrin repeat"/>
    <property type="match status" value="1"/>
</dbReference>
<gene>
    <name evidence="1" type="ORF">An08g11250</name>
</gene>
<dbReference type="InterPro" id="IPR036770">
    <property type="entry name" value="Ankyrin_rpt-contain_sf"/>
</dbReference>
<accession>A0AAJ8E2F3</accession>
<organism evidence="1">
    <name type="scientific">Aspergillus niger</name>
    <dbReference type="NCBI Taxonomy" id="5061"/>
    <lineage>
        <taxon>Eukaryota</taxon>
        <taxon>Fungi</taxon>
        <taxon>Dikarya</taxon>
        <taxon>Ascomycota</taxon>
        <taxon>Pezizomycotina</taxon>
        <taxon>Eurotiomycetes</taxon>
        <taxon>Eurotiomycetidae</taxon>
        <taxon>Eurotiales</taxon>
        <taxon>Aspergillaceae</taxon>
        <taxon>Aspergillus</taxon>
        <taxon>Aspergillus subgen. Circumdati</taxon>
    </lineage>
</organism>
<dbReference type="Gene3D" id="1.25.40.20">
    <property type="entry name" value="Ankyrin repeat-containing domain"/>
    <property type="match status" value="1"/>
</dbReference>
<proteinExistence type="predicted"/>
<dbReference type="KEGG" id="ang:An08g11250"/>
<sequence>MIMHLTDNVAQRSCVTRQTPAPIVAKVGLIPGLLGLAVELTRGASQRERSHIWERNPGSGSSWSEEVAQALLAAGAQVNAQGGYHGNALQAAARNGQVCLVQMLLNAGVDGNALGAKDDLSESEGLDGSDATEDIGGDVFDMHIISPLGIFLPVVACGTEADNDVVFAHWLTDIAYIMHRPDQQLAFLRNIGVSGLKCTPVSSSSLKLLSSAHLRIWQYACATGTQKKAPPDYAMLPSYARVRCSVGRKFAVMLSDMSGFRAQPMTRNVKGKLEVTNSLDYPWQLGKPQHEYVSPTLLTRVKPLKEDNVAKALMPSMVLRRLPTLRN</sequence>
<dbReference type="GeneID" id="84591850"/>